<sequence>MKTAIKRAGIVAASAAVAIGFASSPAMASNVSISLPNSRGTMTFIDDGDKFRVCDTRVDDHGVTGYVRQLRADGRIVTILTIDDGGDNGCDTKETDLLGRTPHDMVLCWNGGGACVVSPVIRES</sequence>
<dbReference type="GeneID" id="69809987"/>
<dbReference type="EMBL" id="JARAWC010000009">
    <property type="protein sequence ID" value="MDX2961004.1"/>
    <property type="molecule type" value="Genomic_DNA"/>
</dbReference>
<gene>
    <name evidence="2" type="ORF">PV399_14965</name>
    <name evidence="3" type="ORF">PV666_04090</name>
</gene>
<evidence type="ECO:0000313" key="5">
    <source>
        <dbReference type="Proteomes" id="UP001282288"/>
    </source>
</evidence>
<evidence type="ECO:0000313" key="3">
    <source>
        <dbReference type="EMBL" id="MDX3017061.1"/>
    </source>
</evidence>
<evidence type="ECO:0000256" key="1">
    <source>
        <dbReference type="SAM" id="SignalP"/>
    </source>
</evidence>
<proteinExistence type="predicted"/>
<name>A0AAP6BA61_9ACTN</name>
<dbReference type="Proteomes" id="UP001272987">
    <property type="component" value="Unassembled WGS sequence"/>
</dbReference>
<dbReference type="EMBL" id="JARAWP010000002">
    <property type="protein sequence ID" value="MDX3017061.1"/>
    <property type="molecule type" value="Genomic_DNA"/>
</dbReference>
<feature type="chain" id="PRO_5042823212" evidence="1">
    <location>
        <begin position="29"/>
        <end position="124"/>
    </location>
</feature>
<dbReference type="AlphaFoldDB" id="A0AAP6BA61"/>
<feature type="signal peptide" evidence="1">
    <location>
        <begin position="1"/>
        <end position="28"/>
    </location>
</feature>
<evidence type="ECO:0000313" key="4">
    <source>
        <dbReference type="Proteomes" id="UP001272987"/>
    </source>
</evidence>
<keyword evidence="4" id="KW-1185">Reference proteome</keyword>
<dbReference type="RefSeq" id="WP_010354221.1">
    <property type="nucleotide sequence ID" value="NZ_BCMK01000034.1"/>
</dbReference>
<dbReference type="Proteomes" id="UP001282288">
    <property type="component" value="Unassembled WGS sequence"/>
</dbReference>
<reference evidence="2 4" key="1">
    <citation type="journal article" date="2023" name="Microb. Genom.">
        <title>Mesoterricola silvestris gen. nov., sp. nov., Mesoterricola sediminis sp. nov., Geothrix oryzae sp. nov., Geothrix edaphica sp. nov., Geothrix rubra sp. nov., and Geothrix limicola sp. nov., six novel members of Acidobacteriota isolated from soils.</title>
        <authorList>
            <person name="Weisberg A.J."/>
            <person name="Pearce E."/>
            <person name="Kramer C.G."/>
            <person name="Chang J.H."/>
            <person name="Clarke C.R."/>
        </authorList>
    </citation>
    <scope>NUCLEOTIDE SEQUENCE</scope>
    <source>
        <strain evidence="3 4">NB05-1H</strain>
        <strain evidence="2">NRRL_B-16521</strain>
    </source>
</reference>
<protein>
    <submittedName>
        <fullName evidence="2">Uncharacterized protein</fullName>
    </submittedName>
</protein>
<organism evidence="2 5">
    <name type="scientific">Streptomyces acidiscabies</name>
    <dbReference type="NCBI Taxonomy" id="42234"/>
    <lineage>
        <taxon>Bacteria</taxon>
        <taxon>Bacillati</taxon>
        <taxon>Actinomycetota</taxon>
        <taxon>Actinomycetes</taxon>
        <taxon>Kitasatosporales</taxon>
        <taxon>Streptomycetaceae</taxon>
        <taxon>Streptomyces</taxon>
    </lineage>
</organism>
<evidence type="ECO:0000313" key="2">
    <source>
        <dbReference type="EMBL" id="MDX2961004.1"/>
    </source>
</evidence>
<keyword evidence="1" id="KW-0732">Signal</keyword>
<accession>A0AAP6BA61</accession>
<comment type="caution">
    <text evidence="2">The sequence shown here is derived from an EMBL/GenBank/DDBJ whole genome shotgun (WGS) entry which is preliminary data.</text>
</comment>